<organism evidence="2 3">
    <name type="scientific">Yersinia alsatica</name>
    <dbReference type="NCBI Taxonomy" id="2890317"/>
    <lineage>
        <taxon>Bacteria</taxon>
        <taxon>Pseudomonadati</taxon>
        <taxon>Pseudomonadota</taxon>
        <taxon>Gammaproteobacteria</taxon>
        <taxon>Enterobacterales</taxon>
        <taxon>Yersiniaceae</taxon>
        <taxon>Yersinia</taxon>
    </lineage>
</organism>
<accession>A0ABY5UPM2</accession>
<evidence type="ECO:0000259" key="1">
    <source>
        <dbReference type="PROSITE" id="PS51332"/>
    </source>
</evidence>
<dbReference type="Pfam" id="PF02310">
    <property type="entry name" value="B12-binding"/>
    <property type="match status" value="1"/>
</dbReference>
<dbReference type="GeneID" id="75141153"/>
<dbReference type="RefSeq" id="WP_050151205.1">
    <property type="nucleotide sequence ID" value="NZ_CABHWO010000033.1"/>
</dbReference>
<sequence length="152" mass="16819">MSQHISFIRNKKLTIEKPLKILLTGISSDSHTWNLVFIQLLIEHYGHSVVNLGACTPDELIIENCISEDIDMLVISSVNGHGHIDGRRLIKKIREHKLTCHLPCFIGGKLGTAGAGNVAYIKELLSEGFDAVYDDSQQGDSFDDFLALLTSE</sequence>
<dbReference type="InterPro" id="IPR006158">
    <property type="entry name" value="Cobalamin-bd"/>
</dbReference>
<keyword evidence="3" id="KW-1185">Reference proteome</keyword>
<evidence type="ECO:0000313" key="3">
    <source>
        <dbReference type="Proteomes" id="UP001057860"/>
    </source>
</evidence>
<feature type="domain" description="B12-binding" evidence="1">
    <location>
        <begin position="18"/>
        <end position="152"/>
    </location>
</feature>
<dbReference type="InterPro" id="IPR036724">
    <property type="entry name" value="Cobalamin-bd_sf"/>
</dbReference>
<proteinExistence type="predicted"/>
<name>A0ABY5UPM2_9GAMM</name>
<evidence type="ECO:0000313" key="2">
    <source>
        <dbReference type="EMBL" id="UWM43848.1"/>
    </source>
</evidence>
<dbReference type="EMBL" id="CP104006">
    <property type="protein sequence ID" value="UWM43848.1"/>
    <property type="molecule type" value="Genomic_DNA"/>
</dbReference>
<dbReference type="Proteomes" id="UP001057860">
    <property type="component" value="Chromosome"/>
</dbReference>
<gene>
    <name evidence="2" type="ORF">N0H69_14100</name>
</gene>
<dbReference type="PROSITE" id="PS51332">
    <property type="entry name" value="B12_BINDING"/>
    <property type="match status" value="1"/>
</dbReference>
<dbReference type="SUPFAM" id="SSF52242">
    <property type="entry name" value="Cobalamin (vitamin B12)-binding domain"/>
    <property type="match status" value="1"/>
</dbReference>
<reference evidence="2" key="1">
    <citation type="submission" date="2022-08" db="EMBL/GenBank/DDBJ databases">
        <authorList>
            <person name="Bogun A."/>
            <person name="Kislichkina A."/>
            <person name="Solomentsev V."/>
            <person name="Skryabin Y."/>
            <person name="Sizova A."/>
            <person name="Platonov M."/>
            <person name="Dentovskaya S."/>
        </authorList>
    </citation>
    <scope>NUCLEOTIDE SEQUENCE</scope>
    <source>
        <strain evidence="2">SCPM-O-B-7604</strain>
    </source>
</reference>
<protein>
    <submittedName>
        <fullName evidence="2">Cobalamin-dependent protein</fullName>
    </submittedName>
</protein>
<dbReference type="Gene3D" id="3.40.50.280">
    <property type="entry name" value="Cobalamin-binding domain"/>
    <property type="match status" value="1"/>
</dbReference>